<feature type="domain" description="MABP" evidence="9">
    <location>
        <begin position="6"/>
        <end position="153"/>
    </location>
</feature>
<evidence type="ECO:0000256" key="5">
    <source>
        <dbReference type="ARBA" id="ARBA00022927"/>
    </source>
</evidence>
<dbReference type="PROSITE" id="PS51498">
    <property type="entry name" value="MABP"/>
    <property type="match status" value="1"/>
</dbReference>
<dbReference type="PANTHER" id="PTHR31547">
    <property type="entry name" value="MULTIVESICULAR BODY SUBUNIT 12B"/>
    <property type="match status" value="1"/>
</dbReference>
<sequence>MGEENVLPIVSICIIADRNKGPPGFTPILKTHDESIEADIWKEGWGIFNRTVRYLAISRQITADTSSFEVVNDIAIIEAKEAVPNGFTCVDFTADSKEKALRKKYFCVRFLPRNDAVDAVTDIIVLSKNKRPPKGYTSAGDIDGLLICFKQTPIAETYGRLPHSKSSSALLYPIRNNLRISDFSNPSTLYPSIGGSGSSEIRHSTSDISKMHTNDVNAFTIKTPLNGTVKGIDGVPFKLNAKFANALTQKTDHPLPEIQDPRVSQKYIYNFSLERSIVS</sequence>
<dbReference type="WBParaSite" id="ACRNAN_scaffold943.g27463.t1">
    <property type="protein sequence ID" value="ACRNAN_scaffold943.g27463.t1"/>
    <property type="gene ID" value="ACRNAN_scaffold943.g27463"/>
</dbReference>
<comment type="similarity">
    <text evidence="2">Belongs to the MVB12 family.</text>
</comment>
<dbReference type="GO" id="GO:0000813">
    <property type="term" value="C:ESCRT I complex"/>
    <property type="evidence" value="ECO:0007669"/>
    <property type="project" value="InterPro"/>
</dbReference>
<dbReference type="Proteomes" id="UP000887540">
    <property type="component" value="Unplaced"/>
</dbReference>
<organism evidence="10 11">
    <name type="scientific">Acrobeloides nanus</name>
    <dbReference type="NCBI Taxonomy" id="290746"/>
    <lineage>
        <taxon>Eukaryota</taxon>
        <taxon>Metazoa</taxon>
        <taxon>Ecdysozoa</taxon>
        <taxon>Nematoda</taxon>
        <taxon>Chromadorea</taxon>
        <taxon>Rhabditida</taxon>
        <taxon>Tylenchina</taxon>
        <taxon>Cephalobomorpha</taxon>
        <taxon>Cephaloboidea</taxon>
        <taxon>Cephalobidae</taxon>
        <taxon>Acrobeloides</taxon>
    </lineage>
</organism>
<evidence type="ECO:0000256" key="1">
    <source>
        <dbReference type="ARBA" id="ARBA00004633"/>
    </source>
</evidence>
<dbReference type="InterPro" id="IPR040297">
    <property type="entry name" value="MVB12B"/>
</dbReference>
<comment type="subcellular location">
    <subcellularLocation>
        <location evidence="1">Late endosome membrane</location>
        <topology evidence="1">Peripheral membrane protein</topology>
    </subcellularLocation>
</comment>
<dbReference type="PANTHER" id="PTHR31547:SF1">
    <property type="entry name" value="MULTIVESICULAR BODY SUBUNIT 12B"/>
    <property type="match status" value="1"/>
</dbReference>
<dbReference type="GO" id="GO:0042058">
    <property type="term" value="P:regulation of epidermal growth factor receptor signaling pathway"/>
    <property type="evidence" value="ECO:0007669"/>
    <property type="project" value="TreeGrafter"/>
</dbReference>
<dbReference type="GO" id="GO:0031902">
    <property type="term" value="C:late endosome membrane"/>
    <property type="evidence" value="ECO:0007669"/>
    <property type="project" value="UniProtKB-SubCell"/>
</dbReference>
<dbReference type="GO" id="GO:0019075">
    <property type="term" value="P:virus maturation"/>
    <property type="evidence" value="ECO:0007669"/>
    <property type="project" value="TreeGrafter"/>
</dbReference>
<dbReference type="PROSITE" id="PS51497">
    <property type="entry name" value="UMA"/>
    <property type="match status" value="1"/>
</dbReference>
<evidence type="ECO:0000259" key="9">
    <source>
        <dbReference type="PROSITE" id="PS51498"/>
    </source>
</evidence>
<name>A0A914ELX5_9BILA</name>
<evidence type="ECO:0000256" key="3">
    <source>
        <dbReference type="ARBA" id="ARBA00022448"/>
    </source>
</evidence>
<proteinExistence type="inferred from homology"/>
<evidence type="ECO:0000256" key="4">
    <source>
        <dbReference type="ARBA" id="ARBA00022753"/>
    </source>
</evidence>
<dbReference type="AlphaFoldDB" id="A0A914ELX5"/>
<evidence type="ECO:0000313" key="11">
    <source>
        <dbReference type="WBParaSite" id="ACRNAN_scaffold943.g27463.t1"/>
    </source>
</evidence>
<feature type="domain" description="UMA" evidence="8">
    <location>
        <begin position="232"/>
        <end position="278"/>
    </location>
</feature>
<keyword evidence="3" id="KW-0813">Transport</keyword>
<dbReference type="GO" id="GO:0015031">
    <property type="term" value="P:protein transport"/>
    <property type="evidence" value="ECO:0007669"/>
    <property type="project" value="UniProtKB-KW"/>
</dbReference>
<keyword evidence="6" id="KW-0472">Membrane</keyword>
<dbReference type="FunFam" id="2.100.10.50:FF:000002">
    <property type="entry name" value="Multivesicular body subunit 12B"/>
    <property type="match status" value="1"/>
</dbReference>
<dbReference type="InterPro" id="IPR023340">
    <property type="entry name" value="UMA"/>
</dbReference>
<accession>A0A914ELX5</accession>
<evidence type="ECO:0000256" key="2">
    <source>
        <dbReference type="ARBA" id="ARBA00010432"/>
    </source>
</evidence>
<evidence type="ECO:0000313" key="10">
    <source>
        <dbReference type="Proteomes" id="UP000887540"/>
    </source>
</evidence>
<reference evidence="11" key="1">
    <citation type="submission" date="2022-11" db="UniProtKB">
        <authorList>
            <consortium name="WormBaseParasite"/>
        </authorList>
    </citation>
    <scope>IDENTIFICATION</scope>
</reference>
<evidence type="ECO:0000256" key="6">
    <source>
        <dbReference type="ARBA" id="ARBA00023136"/>
    </source>
</evidence>
<dbReference type="InterPro" id="IPR018798">
    <property type="entry name" value="MVB12A/B"/>
</dbReference>
<evidence type="ECO:0000256" key="7">
    <source>
        <dbReference type="ARBA" id="ARBA00053101"/>
    </source>
</evidence>
<dbReference type="Pfam" id="PF10240">
    <property type="entry name" value="DUF2464"/>
    <property type="match status" value="1"/>
</dbReference>
<keyword evidence="4" id="KW-0967">Endosome</keyword>
<evidence type="ECO:0000259" key="8">
    <source>
        <dbReference type="PROSITE" id="PS51497"/>
    </source>
</evidence>
<protein>
    <submittedName>
        <fullName evidence="11">Multivesicular body subunit 12A</fullName>
    </submittedName>
</protein>
<keyword evidence="5" id="KW-0653">Protein transport</keyword>
<dbReference type="InterPro" id="IPR023341">
    <property type="entry name" value="MABP"/>
</dbReference>
<dbReference type="Gene3D" id="2.100.10.50">
    <property type="match status" value="1"/>
</dbReference>
<comment type="function">
    <text evidence="7">Component of the ESCRT-I complex, a regulator of vesicular trafficking process. Required for the sorting of endocytic ubiquitinated cargos into multivesicular bodies.</text>
</comment>
<keyword evidence="10" id="KW-1185">Reference proteome</keyword>
<dbReference type="GO" id="GO:0046755">
    <property type="term" value="P:viral budding"/>
    <property type="evidence" value="ECO:0007669"/>
    <property type="project" value="TreeGrafter"/>
</dbReference>